<sequence>MSAPVSEAEIKSARHITEEEWRELRLQSLHGLPEELAGGGIPDVLLGYQKALLASTAQHHVTVVEKSRRTGATWALGADAVLTSAASRPDGGMDTFYIGYNLDMAREFIDVCAMWARAFDEAASDIGEFVFKDRDENGKERDIQAFRIYFASGFEIVALASRPRSLRGRQGYVIVDEAAFHDDLEALLKAAFALLIWGGKVAVLSTHDGEDNPFNNLVQDVRAGRRPYNLVRFDFDEALKDGLYQRICLVTAKQWSVEAEAKFRSEIIGFYGEGADEELFCIPSKGSGTFLPGHLIRAAMSPDIPVIRWEPPADLVHRPESERASIVEAWCEDALRPHLDTLNKALRHCFGEDFARVADLTVIWPFVIQRTMDLATPFVVELRNVPFECQKQILFFILDRMPRLSGGAMDATGNGAYLAEVAQQKYGASLVEAVHFTTEWYRENTPKFKAAFEDGSLLIPKDDDVYTDLRVFKKIAGVARIPTDKRTLELASQTRKRHGDAAIAALLGHYASEIDAGEFAYRPIHEGGDDIAAEDGAWPGRGIDPGHRGGIW</sequence>
<dbReference type="Proteomes" id="UP000249299">
    <property type="component" value="Unassembled WGS sequence"/>
</dbReference>
<dbReference type="AlphaFoldDB" id="A0A327JK15"/>
<protein>
    <recommendedName>
        <fullName evidence="3">Mu-like prophage FluMu protein gp28</fullName>
    </recommendedName>
</protein>
<evidence type="ECO:0008006" key="3">
    <source>
        <dbReference type="Google" id="ProtNLM"/>
    </source>
</evidence>
<dbReference type="InterPro" id="IPR012036">
    <property type="entry name" value="Phage_Mu_Gp28"/>
</dbReference>
<proteinExistence type="predicted"/>
<evidence type="ECO:0000313" key="2">
    <source>
        <dbReference type="Proteomes" id="UP000249299"/>
    </source>
</evidence>
<name>A0A327JK15_9HYPH</name>
<dbReference type="OrthoDB" id="9801658at2"/>
<accession>A0A327JK15</accession>
<dbReference type="Pfam" id="PF03237">
    <property type="entry name" value="Terminase_6N"/>
    <property type="match status" value="1"/>
</dbReference>
<dbReference type="PIRSF" id="PIRSF007056">
    <property type="entry name" value="UCP007056"/>
    <property type="match status" value="1"/>
</dbReference>
<dbReference type="InterPro" id="IPR027417">
    <property type="entry name" value="P-loop_NTPase"/>
</dbReference>
<reference evidence="1 2" key="1">
    <citation type="submission" date="2017-07" db="EMBL/GenBank/DDBJ databases">
        <title>Draft Genome Sequences of Select Purple Nonsulfur Bacteria.</title>
        <authorList>
            <person name="Lasarre B."/>
            <person name="Mckinlay J.B."/>
        </authorList>
    </citation>
    <scope>NUCLEOTIDE SEQUENCE [LARGE SCALE GENOMIC DNA]</scope>
    <source>
        <strain evidence="1 2">DSM 11290</strain>
    </source>
</reference>
<evidence type="ECO:0000313" key="1">
    <source>
        <dbReference type="EMBL" id="RAI26627.1"/>
    </source>
</evidence>
<organism evidence="1 2">
    <name type="scientific">Rhodobium orientis</name>
    <dbReference type="NCBI Taxonomy" id="34017"/>
    <lineage>
        <taxon>Bacteria</taxon>
        <taxon>Pseudomonadati</taxon>
        <taxon>Pseudomonadota</taxon>
        <taxon>Alphaproteobacteria</taxon>
        <taxon>Hyphomicrobiales</taxon>
        <taxon>Rhodobiaceae</taxon>
        <taxon>Rhodobium</taxon>
    </lineage>
</organism>
<dbReference type="RefSeq" id="WP_111434903.1">
    <property type="nucleotide sequence ID" value="NZ_JACIGG010000004.1"/>
</dbReference>
<keyword evidence="2" id="KW-1185">Reference proteome</keyword>
<gene>
    <name evidence="1" type="ORF">CH339_13585</name>
</gene>
<dbReference type="Gene3D" id="3.30.420.240">
    <property type="match status" value="1"/>
</dbReference>
<comment type="caution">
    <text evidence="1">The sequence shown here is derived from an EMBL/GenBank/DDBJ whole genome shotgun (WGS) entry which is preliminary data.</text>
</comment>
<dbReference type="Gene3D" id="3.40.50.300">
    <property type="entry name" value="P-loop containing nucleotide triphosphate hydrolases"/>
    <property type="match status" value="1"/>
</dbReference>
<dbReference type="EMBL" id="NPEV01000028">
    <property type="protein sequence ID" value="RAI26627.1"/>
    <property type="molecule type" value="Genomic_DNA"/>
</dbReference>